<dbReference type="AlphaFoldDB" id="A0A545AYS3"/>
<dbReference type="Pfam" id="PF01047">
    <property type="entry name" value="MarR"/>
    <property type="match status" value="1"/>
</dbReference>
<dbReference type="RefSeq" id="WP_142703005.1">
    <property type="nucleotide sequence ID" value="NZ_VIRS01000002.1"/>
</dbReference>
<dbReference type="SMART" id="SM00347">
    <property type="entry name" value="HTH_MARR"/>
    <property type="match status" value="1"/>
</dbReference>
<dbReference type="InterPro" id="IPR000835">
    <property type="entry name" value="HTH_MarR-typ"/>
</dbReference>
<dbReference type="InParanoid" id="A0A545AYS3"/>
<dbReference type="Proteomes" id="UP000317982">
    <property type="component" value="Unassembled WGS sequence"/>
</dbReference>
<dbReference type="Gene3D" id="1.10.10.10">
    <property type="entry name" value="Winged helix-like DNA-binding domain superfamily/Winged helix DNA-binding domain"/>
    <property type="match status" value="1"/>
</dbReference>
<name>A0A545AYS3_9ACTN</name>
<dbReference type="GO" id="GO:0006950">
    <property type="term" value="P:response to stress"/>
    <property type="evidence" value="ECO:0007669"/>
    <property type="project" value="TreeGrafter"/>
</dbReference>
<dbReference type="InterPro" id="IPR036390">
    <property type="entry name" value="WH_DNA-bd_sf"/>
</dbReference>
<dbReference type="InterPro" id="IPR036388">
    <property type="entry name" value="WH-like_DNA-bd_sf"/>
</dbReference>
<comment type="caution">
    <text evidence="2">The sequence shown here is derived from an EMBL/GenBank/DDBJ whole genome shotgun (WGS) entry which is preliminary data.</text>
</comment>
<reference evidence="2 3" key="1">
    <citation type="submission" date="2019-07" db="EMBL/GenBank/DDBJ databases">
        <title>Cryptosporangium phraense sp. nov., isolated from plant litter.</title>
        <authorList>
            <person name="Suriyachadkun C."/>
        </authorList>
    </citation>
    <scope>NUCLEOTIDE SEQUENCE [LARGE SCALE GENOMIC DNA]</scope>
    <source>
        <strain evidence="2 3">A-T 5661</strain>
    </source>
</reference>
<proteinExistence type="predicted"/>
<dbReference type="InterPro" id="IPR039422">
    <property type="entry name" value="MarR/SlyA-like"/>
</dbReference>
<keyword evidence="3" id="KW-1185">Reference proteome</keyword>
<feature type="domain" description="HTH marR-type" evidence="1">
    <location>
        <begin position="3"/>
        <end position="135"/>
    </location>
</feature>
<dbReference type="PRINTS" id="PR00598">
    <property type="entry name" value="HTHMARR"/>
</dbReference>
<dbReference type="PANTHER" id="PTHR33164:SF43">
    <property type="entry name" value="HTH-TYPE TRANSCRIPTIONAL REPRESSOR YETL"/>
    <property type="match status" value="1"/>
</dbReference>
<dbReference type="EMBL" id="VIRS01000002">
    <property type="protein sequence ID" value="TQS46486.1"/>
    <property type="molecule type" value="Genomic_DNA"/>
</dbReference>
<evidence type="ECO:0000313" key="2">
    <source>
        <dbReference type="EMBL" id="TQS46486.1"/>
    </source>
</evidence>
<dbReference type="OrthoDB" id="5148120at2"/>
<evidence type="ECO:0000313" key="3">
    <source>
        <dbReference type="Proteomes" id="UP000317982"/>
    </source>
</evidence>
<dbReference type="GO" id="GO:0003700">
    <property type="term" value="F:DNA-binding transcription factor activity"/>
    <property type="evidence" value="ECO:0007669"/>
    <property type="project" value="InterPro"/>
</dbReference>
<sequence>MPRPDLAAMLGPLGRRLLALERPILAAHGVSMWGYAVLLRLADEPVRAQAALAESIGADKTRLIPVLDELQAAGLIERTPDPADRRARVLSITAAGRSLRDAVQTEIQAQEERYLAVLPPDQREAFLTALRTLAGFTG</sequence>
<accession>A0A545AYS3</accession>
<protein>
    <submittedName>
        <fullName evidence="2">Winged helix-turn-helix transcriptional regulator</fullName>
    </submittedName>
</protein>
<dbReference type="SUPFAM" id="SSF46785">
    <property type="entry name" value="Winged helix' DNA-binding domain"/>
    <property type="match status" value="1"/>
</dbReference>
<dbReference type="PANTHER" id="PTHR33164">
    <property type="entry name" value="TRANSCRIPTIONAL REGULATOR, MARR FAMILY"/>
    <property type="match status" value="1"/>
</dbReference>
<evidence type="ECO:0000259" key="1">
    <source>
        <dbReference type="PROSITE" id="PS50995"/>
    </source>
</evidence>
<organism evidence="2 3">
    <name type="scientific">Cryptosporangium phraense</name>
    <dbReference type="NCBI Taxonomy" id="2593070"/>
    <lineage>
        <taxon>Bacteria</taxon>
        <taxon>Bacillati</taxon>
        <taxon>Actinomycetota</taxon>
        <taxon>Actinomycetes</taxon>
        <taxon>Cryptosporangiales</taxon>
        <taxon>Cryptosporangiaceae</taxon>
        <taxon>Cryptosporangium</taxon>
    </lineage>
</organism>
<dbReference type="PROSITE" id="PS50995">
    <property type="entry name" value="HTH_MARR_2"/>
    <property type="match status" value="1"/>
</dbReference>
<gene>
    <name evidence="2" type="ORF">FL583_03620</name>
</gene>